<proteinExistence type="predicted"/>
<evidence type="ECO:0000313" key="2">
    <source>
        <dbReference type="Proteomes" id="UP000270094"/>
    </source>
</evidence>
<protein>
    <submittedName>
        <fullName evidence="1">Uncharacterized protein</fullName>
    </submittedName>
</protein>
<gene>
    <name evidence="1" type="ORF">SVUK_LOCUS14184</name>
</gene>
<reference evidence="1 2" key="1">
    <citation type="submission" date="2018-11" db="EMBL/GenBank/DDBJ databases">
        <authorList>
            <consortium name="Pathogen Informatics"/>
        </authorList>
    </citation>
    <scope>NUCLEOTIDE SEQUENCE [LARGE SCALE GENOMIC DNA]</scope>
</reference>
<dbReference type="AlphaFoldDB" id="A0A3P7J7E9"/>
<dbReference type="EMBL" id="UYYB01104247">
    <property type="protein sequence ID" value="VDM79186.1"/>
    <property type="molecule type" value="Genomic_DNA"/>
</dbReference>
<dbReference type="InterPro" id="IPR012674">
    <property type="entry name" value="Calycin"/>
</dbReference>
<keyword evidence="2" id="KW-1185">Reference proteome</keyword>
<dbReference type="Gene3D" id="2.40.128.20">
    <property type="match status" value="1"/>
</dbReference>
<organism evidence="1 2">
    <name type="scientific">Strongylus vulgaris</name>
    <name type="common">Blood worm</name>
    <dbReference type="NCBI Taxonomy" id="40348"/>
    <lineage>
        <taxon>Eukaryota</taxon>
        <taxon>Metazoa</taxon>
        <taxon>Ecdysozoa</taxon>
        <taxon>Nematoda</taxon>
        <taxon>Chromadorea</taxon>
        <taxon>Rhabditida</taxon>
        <taxon>Rhabditina</taxon>
        <taxon>Rhabditomorpha</taxon>
        <taxon>Strongyloidea</taxon>
        <taxon>Strongylidae</taxon>
        <taxon>Strongylus</taxon>
    </lineage>
</organism>
<sequence length="112" mass="13172">MPVKNATRRDPRIHVAYLTTSSEGWSMMEQGQVKESMMFFHLKQYLRRSFDVGSKTGNLEIREFERHFELPNYDQMVMKVRAETNRDTEDYIATYKRALFSVTAKGKPDIDA</sequence>
<name>A0A3P7J7E9_STRVU</name>
<dbReference type="Proteomes" id="UP000270094">
    <property type="component" value="Unassembled WGS sequence"/>
</dbReference>
<accession>A0A3P7J7E9</accession>
<dbReference type="OrthoDB" id="5861491at2759"/>
<evidence type="ECO:0000313" key="1">
    <source>
        <dbReference type="EMBL" id="VDM79186.1"/>
    </source>
</evidence>